<dbReference type="InterPro" id="IPR005379">
    <property type="entry name" value="FDM1-5/IDN2_XH"/>
</dbReference>
<evidence type="ECO:0000256" key="1">
    <source>
        <dbReference type="SAM" id="Coils"/>
    </source>
</evidence>
<dbReference type="GO" id="GO:0080188">
    <property type="term" value="P:gene silencing by siRNA-directed DNA methylation"/>
    <property type="evidence" value="ECO:0007669"/>
    <property type="project" value="InterPro"/>
</dbReference>
<keyword evidence="1" id="KW-0175">Coiled coil</keyword>
<dbReference type="PANTHER" id="PTHR21596:SF3">
    <property type="entry name" value="FACTOR OF DNA METHYLATION 1-RELATED"/>
    <property type="match status" value="1"/>
</dbReference>
<gene>
    <name evidence="4" type="ORF">LVIROSA_LOCUS5191</name>
</gene>
<dbReference type="EMBL" id="CAKMRJ010000094">
    <property type="protein sequence ID" value="CAH1417513.1"/>
    <property type="molecule type" value="Genomic_DNA"/>
</dbReference>
<evidence type="ECO:0000313" key="5">
    <source>
        <dbReference type="Proteomes" id="UP001157418"/>
    </source>
</evidence>
<sequence>MKVLGFGRQLDVEQKLEMRIKELKRKMPMMKHLGDEDDAAVQEKITEMNNELEINMEEMENMENLNQTLLVKERQSNDEDELKEVRKELIKGYLKGMLSGRTNIGVKRMGEIDMKAFHDACKERFGDEEAQIKASELCSLWQEKLKNPEWHPMKVVAVDGDNLKEVINEEDELLKNLKAEWGDGVFDAVVGAFKEMNEYNPSGRYVVNELWNFKDNRKATLKEVINYILKNMKSLKRKEKFENEEAQIKASEPRSLCQNKVKNHPEWHIVEVDGDDEKVKTLKAERGNGIFDEVVAALKEMKEYNPSGRYVVNKIWNLKDNHKAAMLKEKRIFLLKMVVFGAILIAVVIVLLTKFPLLLTFPQVLL</sequence>
<evidence type="ECO:0000259" key="3">
    <source>
        <dbReference type="Pfam" id="PF03469"/>
    </source>
</evidence>
<feature type="transmembrane region" description="Helical" evidence="2">
    <location>
        <begin position="333"/>
        <end position="352"/>
    </location>
</feature>
<keyword evidence="5" id="KW-1185">Reference proteome</keyword>
<dbReference type="InterPro" id="IPR045177">
    <property type="entry name" value="FDM1-5/IDN2"/>
</dbReference>
<feature type="domain" description="Factor of DNA methylation 1-5/IDN2" evidence="3">
    <location>
        <begin position="107"/>
        <end position="238"/>
    </location>
</feature>
<name>A0AAU9LYM6_9ASTR</name>
<evidence type="ECO:0000256" key="2">
    <source>
        <dbReference type="SAM" id="Phobius"/>
    </source>
</evidence>
<reference evidence="4 5" key="1">
    <citation type="submission" date="2022-01" db="EMBL/GenBank/DDBJ databases">
        <authorList>
            <person name="Xiong W."/>
            <person name="Schranz E."/>
        </authorList>
    </citation>
    <scope>NUCLEOTIDE SEQUENCE [LARGE SCALE GENOMIC DNA]</scope>
</reference>
<keyword evidence="2" id="KW-0812">Transmembrane</keyword>
<dbReference type="Proteomes" id="UP001157418">
    <property type="component" value="Unassembled WGS sequence"/>
</dbReference>
<dbReference type="AlphaFoldDB" id="A0AAU9LYM6"/>
<keyword evidence="2" id="KW-0472">Membrane</keyword>
<comment type="caution">
    <text evidence="4">The sequence shown here is derived from an EMBL/GenBank/DDBJ whole genome shotgun (WGS) entry which is preliminary data.</text>
</comment>
<organism evidence="4 5">
    <name type="scientific">Lactuca virosa</name>
    <dbReference type="NCBI Taxonomy" id="75947"/>
    <lineage>
        <taxon>Eukaryota</taxon>
        <taxon>Viridiplantae</taxon>
        <taxon>Streptophyta</taxon>
        <taxon>Embryophyta</taxon>
        <taxon>Tracheophyta</taxon>
        <taxon>Spermatophyta</taxon>
        <taxon>Magnoliopsida</taxon>
        <taxon>eudicotyledons</taxon>
        <taxon>Gunneridae</taxon>
        <taxon>Pentapetalae</taxon>
        <taxon>asterids</taxon>
        <taxon>campanulids</taxon>
        <taxon>Asterales</taxon>
        <taxon>Asteraceae</taxon>
        <taxon>Cichorioideae</taxon>
        <taxon>Cichorieae</taxon>
        <taxon>Lactucinae</taxon>
        <taxon>Lactuca</taxon>
    </lineage>
</organism>
<dbReference type="PANTHER" id="PTHR21596">
    <property type="entry name" value="RIBONUCLEASE P SUBUNIT P38"/>
    <property type="match status" value="1"/>
</dbReference>
<accession>A0AAU9LYM6</accession>
<evidence type="ECO:0000313" key="4">
    <source>
        <dbReference type="EMBL" id="CAH1417513.1"/>
    </source>
</evidence>
<proteinExistence type="predicted"/>
<feature type="coiled-coil region" evidence="1">
    <location>
        <begin position="42"/>
        <end position="75"/>
    </location>
</feature>
<keyword evidence="2" id="KW-1133">Transmembrane helix</keyword>
<protein>
    <recommendedName>
        <fullName evidence="3">Factor of DNA methylation 1-5/IDN2 domain-containing protein</fullName>
    </recommendedName>
</protein>
<dbReference type="Pfam" id="PF03469">
    <property type="entry name" value="XH"/>
    <property type="match status" value="1"/>
</dbReference>